<feature type="transmembrane region" description="Helical" evidence="2">
    <location>
        <begin position="12"/>
        <end position="31"/>
    </location>
</feature>
<keyword evidence="2" id="KW-0472">Membrane</keyword>
<keyword evidence="2" id="KW-0812">Transmembrane</keyword>
<comment type="caution">
    <text evidence="4">The sequence shown here is derived from an EMBL/GenBank/DDBJ whole genome shotgun (WGS) entry which is preliminary data.</text>
</comment>
<dbReference type="InterPro" id="IPR052521">
    <property type="entry name" value="Cell_div_SPOR-domain"/>
</dbReference>
<dbReference type="PANTHER" id="PTHR38687:SF1">
    <property type="entry name" value="CELL DIVISION PROTEIN DEDD"/>
    <property type="match status" value="1"/>
</dbReference>
<keyword evidence="2" id="KW-1133">Transmembrane helix</keyword>
<dbReference type="InterPro" id="IPR036680">
    <property type="entry name" value="SPOR-like_sf"/>
</dbReference>
<dbReference type="EMBL" id="LNYH01000096">
    <property type="protein sequence ID" value="KTD20767.1"/>
    <property type="molecule type" value="Genomic_DNA"/>
</dbReference>
<sequence>MKIEMDEKIKHRLIGLAVIISIAAIFAPAIIKKSSQRPDRNVTMNVKLPPKPLYPNVVIKSEKELFQKTKVAHVELAPIPEESQLPQLTKADLIEKNVFIKRASTPVELAKKTSARQNASIPVSKKAVESPDLKNKALAQKNNVSSPKKREAKGEYTVQLASFSKLSNAEHLLKHLESKGYRAKILRVKRKTGGFYFKVHVVGAGDKHEAEKLKQKLASTFQLNGFVIHTGVS</sequence>
<dbReference type="GO" id="GO:0032153">
    <property type="term" value="C:cell division site"/>
    <property type="evidence" value="ECO:0007669"/>
    <property type="project" value="TreeGrafter"/>
</dbReference>
<feature type="compositionally biased region" description="Basic and acidic residues" evidence="1">
    <location>
        <begin position="126"/>
        <end position="135"/>
    </location>
</feature>
<evidence type="ECO:0000256" key="2">
    <source>
        <dbReference type="SAM" id="Phobius"/>
    </source>
</evidence>
<feature type="region of interest" description="Disordered" evidence="1">
    <location>
        <begin position="111"/>
        <end position="151"/>
    </location>
</feature>
<proteinExistence type="predicted"/>
<dbReference type="Gene3D" id="3.30.70.1070">
    <property type="entry name" value="Sporulation related repeat"/>
    <property type="match status" value="1"/>
</dbReference>
<reference evidence="4 5" key="1">
    <citation type="submission" date="2015-11" db="EMBL/GenBank/DDBJ databases">
        <title>Genomic analysis of 38 Legionella species identifies large and diverse effector repertoires.</title>
        <authorList>
            <person name="Burstein D."/>
            <person name="Amaro F."/>
            <person name="Zusman T."/>
            <person name="Lifshitz Z."/>
            <person name="Cohen O."/>
            <person name="Gilbert J.A."/>
            <person name="Pupko T."/>
            <person name="Shuman H.A."/>
            <person name="Segal G."/>
        </authorList>
    </citation>
    <scope>NUCLEOTIDE SEQUENCE [LARGE SCALE GENOMIC DNA]</scope>
    <source>
        <strain evidence="4 5">Bercovier 4</strain>
    </source>
</reference>
<dbReference type="OrthoDB" id="5654216at2"/>
<dbReference type="GO" id="GO:0042834">
    <property type="term" value="F:peptidoglycan binding"/>
    <property type="evidence" value="ECO:0007669"/>
    <property type="project" value="InterPro"/>
</dbReference>
<protein>
    <submittedName>
        <fullName evidence="4">Sporulation domain-containing protein</fullName>
    </submittedName>
</protein>
<dbReference type="InterPro" id="IPR007730">
    <property type="entry name" value="SPOR-like_dom"/>
</dbReference>
<gene>
    <name evidence="4" type="ORF">Lisr_1666</name>
</gene>
<dbReference type="PROSITE" id="PS51724">
    <property type="entry name" value="SPOR"/>
    <property type="match status" value="1"/>
</dbReference>
<dbReference type="RefSeq" id="WP_058502008.1">
    <property type="nucleotide sequence ID" value="NZ_CAAAJA010000019.1"/>
</dbReference>
<evidence type="ECO:0000256" key="1">
    <source>
        <dbReference type="SAM" id="MobiDB-lite"/>
    </source>
</evidence>
<dbReference type="STRING" id="454.Lisr_1666"/>
<dbReference type="GO" id="GO:0032506">
    <property type="term" value="P:cytokinetic process"/>
    <property type="evidence" value="ECO:0007669"/>
    <property type="project" value="TreeGrafter"/>
</dbReference>
<feature type="domain" description="SPOR" evidence="3">
    <location>
        <begin position="150"/>
        <end position="230"/>
    </location>
</feature>
<keyword evidence="5" id="KW-1185">Reference proteome</keyword>
<dbReference type="GO" id="GO:0030428">
    <property type="term" value="C:cell septum"/>
    <property type="evidence" value="ECO:0007669"/>
    <property type="project" value="TreeGrafter"/>
</dbReference>
<dbReference type="Pfam" id="PF05036">
    <property type="entry name" value="SPOR"/>
    <property type="match status" value="1"/>
</dbReference>
<organism evidence="4 5">
    <name type="scientific">Legionella israelensis</name>
    <dbReference type="NCBI Taxonomy" id="454"/>
    <lineage>
        <taxon>Bacteria</taxon>
        <taxon>Pseudomonadati</taxon>
        <taxon>Pseudomonadota</taxon>
        <taxon>Gammaproteobacteria</taxon>
        <taxon>Legionellales</taxon>
        <taxon>Legionellaceae</taxon>
        <taxon>Legionella</taxon>
    </lineage>
</organism>
<dbReference type="Proteomes" id="UP000054761">
    <property type="component" value="Unassembled WGS sequence"/>
</dbReference>
<dbReference type="SUPFAM" id="SSF110997">
    <property type="entry name" value="Sporulation related repeat"/>
    <property type="match status" value="1"/>
</dbReference>
<evidence type="ECO:0000259" key="3">
    <source>
        <dbReference type="PROSITE" id="PS51724"/>
    </source>
</evidence>
<evidence type="ECO:0000313" key="5">
    <source>
        <dbReference type="Proteomes" id="UP000054761"/>
    </source>
</evidence>
<dbReference type="PATRIC" id="fig|454.4.peg.1810"/>
<accession>A0A0W0VKY4</accession>
<name>A0A0W0VKY4_9GAMM</name>
<dbReference type="AlphaFoldDB" id="A0A0W0VKY4"/>
<dbReference type="PANTHER" id="PTHR38687">
    <property type="entry name" value="CELL DIVISION PROTEIN DEDD-RELATED"/>
    <property type="match status" value="1"/>
</dbReference>
<evidence type="ECO:0000313" key="4">
    <source>
        <dbReference type="EMBL" id="KTD20767.1"/>
    </source>
</evidence>